<proteinExistence type="predicted"/>
<accession>A0A2P2NPL6</accession>
<organism evidence="1">
    <name type="scientific">Rhizophora mucronata</name>
    <name type="common">Asiatic mangrove</name>
    <dbReference type="NCBI Taxonomy" id="61149"/>
    <lineage>
        <taxon>Eukaryota</taxon>
        <taxon>Viridiplantae</taxon>
        <taxon>Streptophyta</taxon>
        <taxon>Embryophyta</taxon>
        <taxon>Tracheophyta</taxon>
        <taxon>Spermatophyta</taxon>
        <taxon>Magnoliopsida</taxon>
        <taxon>eudicotyledons</taxon>
        <taxon>Gunneridae</taxon>
        <taxon>Pentapetalae</taxon>
        <taxon>rosids</taxon>
        <taxon>fabids</taxon>
        <taxon>Malpighiales</taxon>
        <taxon>Rhizophoraceae</taxon>
        <taxon>Rhizophora</taxon>
    </lineage>
</organism>
<sequence length="37" mass="4274">MKQSHQGRKRTRFSLQRPSKVITITSIVKVIPLPKVD</sequence>
<dbReference type="EMBL" id="GGEC01063953">
    <property type="protein sequence ID" value="MBX44437.1"/>
    <property type="molecule type" value="Transcribed_RNA"/>
</dbReference>
<reference evidence="1" key="1">
    <citation type="submission" date="2018-02" db="EMBL/GenBank/DDBJ databases">
        <title>Rhizophora mucronata_Transcriptome.</title>
        <authorList>
            <person name="Meera S.P."/>
            <person name="Sreeshan A."/>
            <person name="Augustine A."/>
        </authorList>
    </citation>
    <scope>NUCLEOTIDE SEQUENCE</scope>
    <source>
        <tissue evidence="1">Leaf</tissue>
    </source>
</reference>
<name>A0A2P2NPL6_RHIMU</name>
<dbReference type="AlphaFoldDB" id="A0A2P2NPL6"/>
<evidence type="ECO:0000313" key="1">
    <source>
        <dbReference type="EMBL" id="MBX44437.1"/>
    </source>
</evidence>
<protein>
    <submittedName>
        <fullName evidence="1">Uncharacterized protein</fullName>
    </submittedName>
</protein>